<accession>A0A249MTN0</accession>
<evidence type="ECO:0000313" key="3">
    <source>
        <dbReference type="EMBL" id="GBH29642.1"/>
    </source>
</evidence>
<evidence type="ECO:0000313" key="2">
    <source>
        <dbReference type="EMBL" id="ASY44721.1"/>
    </source>
</evidence>
<keyword evidence="5" id="KW-1185">Reference proteome</keyword>
<dbReference type="Proteomes" id="UP000217141">
    <property type="component" value="Chromosome I"/>
</dbReference>
<dbReference type="Proteomes" id="UP000290975">
    <property type="component" value="Unassembled WGS sequence"/>
</dbReference>
<evidence type="ECO:0000313" key="4">
    <source>
        <dbReference type="Proteomes" id="UP000217141"/>
    </source>
</evidence>
<organism evidence="2 4">
    <name type="scientific">Sphingobium xenophagum</name>
    <dbReference type="NCBI Taxonomy" id="121428"/>
    <lineage>
        <taxon>Bacteria</taxon>
        <taxon>Pseudomonadati</taxon>
        <taxon>Pseudomonadota</taxon>
        <taxon>Alphaproteobacteria</taxon>
        <taxon>Sphingomonadales</taxon>
        <taxon>Sphingomonadaceae</taxon>
        <taxon>Sphingobium</taxon>
    </lineage>
</organism>
<dbReference type="InterPro" id="IPR006311">
    <property type="entry name" value="TAT_signal"/>
</dbReference>
<name>A0A249MTN0_SPHXE</name>
<dbReference type="AlphaFoldDB" id="A0A249MTN0"/>
<evidence type="ECO:0000256" key="1">
    <source>
        <dbReference type="SAM" id="MobiDB-lite"/>
    </source>
</evidence>
<evidence type="ECO:0000313" key="5">
    <source>
        <dbReference type="Proteomes" id="UP000290975"/>
    </source>
</evidence>
<dbReference type="EMBL" id="CP022745">
    <property type="protein sequence ID" value="ASY44721.1"/>
    <property type="molecule type" value="Genomic_DNA"/>
</dbReference>
<dbReference type="EMBL" id="BBQY01000001">
    <property type="protein sequence ID" value="GBH29642.1"/>
    <property type="molecule type" value="Genomic_DNA"/>
</dbReference>
<dbReference type="STRING" id="1192759.GCA_000277525_00688"/>
<proteinExistence type="predicted"/>
<sequence>MSEPMTGQDDDQQPDMAAQADTPDLAVPSRRQLLMGGAAAASAIVSIRPALANTAASVLNCTIPVPDAGRAGNLIAPNGQLVPAGTPGAFPGAGRPFTGEQVKQALRGRPLPGTSYQQNQAYLNYIRRLQSGTSGFTCYASLQMPR</sequence>
<dbReference type="RefSeq" id="WP_017181553.1">
    <property type="nucleotide sequence ID" value="NZ_BBQY01000001.1"/>
</dbReference>
<gene>
    <name evidence="2" type="ORF">CJD35_09860</name>
    <name evidence="3" type="ORF">MBESOW_P0896</name>
</gene>
<accession>A0A401IZ38</accession>
<protein>
    <submittedName>
        <fullName evidence="2">Uncharacterized protein</fullName>
    </submittedName>
</protein>
<feature type="region of interest" description="Disordered" evidence="1">
    <location>
        <begin position="1"/>
        <end position="21"/>
    </location>
</feature>
<dbReference type="PROSITE" id="PS51318">
    <property type="entry name" value="TAT"/>
    <property type="match status" value="1"/>
</dbReference>
<reference evidence="3 5" key="1">
    <citation type="submission" date="2014-12" db="EMBL/GenBank/DDBJ databases">
        <title>Whole genome sequencing of Sphingobium xenophagum OW59.</title>
        <authorList>
            <person name="Ohta Y."/>
            <person name="Nishi S."/>
            <person name="Hatada Y."/>
        </authorList>
    </citation>
    <scope>NUCLEOTIDE SEQUENCE [LARGE SCALE GENOMIC DNA]</scope>
    <source>
        <strain evidence="3 5">OW59</strain>
    </source>
</reference>
<reference evidence="2 4" key="2">
    <citation type="submission" date="2017-08" db="EMBL/GenBank/DDBJ databases">
        <title>Whole Genome Sequence of Sphingobium hydrophobicum C1: Insights into Adaption to the Electronic-waste Contaminated Sediment.</title>
        <authorList>
            <person name="Song D."/>
            <person name="Chen X."/>
            <person name="Xu M."/>
        </authorList>
    </citation>
    <scope>NUCLEOTIDE SEQUENCE [LARGE SCALE GENOMIC DNA]</scope>
    <source>
        <strain evidence="2 4">C1</strain>
    </source>
</reference>
<dbReference type="KEGG" id="shyd:CJD35_09860"/>